<keyword evidence="3" id="KW-1185">Reference proteome</keyword>
<accession>A0A9X1AAU6</accession>
<feature type="domain" description="Glycosyl transferase family 25" evidence="1">
    <location>
        <begin position="2"/>
        <end position="176"/>
    </location>
</feature>
<evidence type="ECO:0000313" key="3">
    <source>
        <dbReference type="Proteomes" id="UP001138921"/>
    </source>
</evidence>
<dbReference type="CDD" id="cd06532">
    <property type="entry name" value="Glyco_transf_25"/>
    <property type="match status" value="1"/>
</dbReference>
<reference evidence="2" key="2">
    <citation type="submission" date="2021-03" db="EMBL/GenBank/DDBJ databases">
        <authorList>
            <person name="Artuso I."/>
            <person name="Turrini P."/>
            <person name="Pirolo M."/>
            <person name="Lugli G.A."/>
            <person name="Ventura M."/>
            <person name="Visca P."/>
        </authorList>
    </citation>
    <scope>NUCLEOTIDE SEQUENCE</scope>
    <source>
        <strain evidence="2">LMG 26462</strain>
    </source>
</reference>
<dbReference type="RefSeq" id="WP_214389624.1">
    <property type="nucleotide sequence ID" value="NZ_JAFLWW010000003.1"/>
</dbReference>
<sequence>MNIYLINLDRSPERLARMATIFGGLGLDFTRIPAVDGAKLIAEGKLRQPERAGLIYQLGPGETGCFLSHRACWEAIASAEQDHAAVFEDDVHFGSGLVELLSRDDWIPADADVVKLETTRVHTLIERKHVQAPAGRSLKRLRAAHTGTSGYIISKAAARKLFDLSKDFADPVDQFMFNPACTGWAHLTTYQLAPAICIQDMFFEAGGVAGRIASTLDNERPELKSSKKKMSKPLRELIRPLQKAWWFVDSRMRGLQRLRVPFG</sequence>
<dbReference type="Proteomes" id="UP001138921">
    <property type="component" value="Unassembled WGS sequence"/>
</dbReference>
<proteinExistence type="predicted"/>
<dbReference type="AlphaFoldDB" id="A0A9X1AAU6"/>
<evidence type="ECO:0000313" key="2">
    <source>
        <dbReference type="EMBL" id="MBT1156458.1"/>
    </source>
</evidence>
<gene>
    <name evidence="2" type="ORF">J1C56_12735</name>
</gene>
<evidence type="ECO:0000259" key="1">
    <source>
        <dbReference type="Pfam" id="PF01755"/>
    </source>
</evidence>
<name>A0A9X1AAU6_9HYPH</name>
<organism evidence="2 3">
    <name type="scientific">Aminobacter anthyllidis</name>
    <dbReference type="NCBI Taxonomy" id="1035067"/>
    <lineage>
        <taxon>Bacteria</taxon>
        <taxon>Pseudomonadati</taxon>
        <taxon>Pseudomonadota</taxon>
        <taxon>Alphaproteobacteria</taxon>
        <taxon>Hyphomicrobiales</taxon>
        <taxon>Phyllobacteriaceae</taxon>
        <taxon>Aminobacter</taxon>
    </lineage>
</organism>
<dbReference type="EMBL" id="JAFLWW010000003">
    <property type="protein sequence ID" value="MBT1156458.1"/>
    <property type="molecule type" value="Genomic_DNA"/>
</dbReference>
<comment type="caution">
    <text evidence="2">The sequence shown here is derived from an EMBL/GenBank/DDBJ whole genome shotgun (WGS) entry which is preliminary data.</text>
</comment>
<reference evidence="2" key="1">
    <citation type="journal article" date="2021" name="Microorganisms">
        <title>Phylogenomic Reconstruction and Metabolic Potential of the Genus Aminobacter.</title>
        <authorList>
            <person name="Artuso I."/>
            <person name="Turrini P."/>
            <person name="Pirolo M."/>
            <person name="Lugli G.A."/>
            <person name="Ventura M."/>
            <person name="Visca P."/>
        </authorList>
    </citation>
    <scope>NUCLEOTIDE SEQUENCE</scope>
    <source>
        <strain evidence="2">LMG 26462</strain>
    </source>
</reference>
<protein>
    <submittedName>
        <fullName evidence="2">Glycosyltransferase family 25 protein</fullName>
    </submittedName>
</protein>
<dbReference type="InterPro" id="IPR002654">
    <property type="entry name" value="Glyco_trans_25"/>
</dbReference>
<dbReference type="Pfam" id="PF01755">
    <property type="entry name" value="Glyco_transf_25"/>
    <property type="match status" value="1"/>
</dbReference>